<feature type="chain" id="PRO_5026167854" description="GH18 domain-containing protein" evidence="2">
    <location>
        <begin position="20"/>
        <end position="466"/>
    </location>
</feature>
<dbReference type="GO" id="GO:0004568">
    <property type="term" value="F:chitinase activity"/>
    <property type="evidence" value="ECO:0007669"/>
    <property type="project" value="TreeGrafter"/>
</dbReference>
<dbReference type="InterPro" id="IPR011583">
    <property type="entry name" value="Chitinase_II/V-like_cat"/>
</dbReference>
<dbReference type="PANTHER" id="PTHR11177:SF317">
    <property type="entry name" value="CHITINASE 12-RELATED"/>
    <property type="match status" value="1"/>
</dbReference>
<dbReference type="Proteomes" id="UP000481153">
    <property type="component" value="Unassembled WGS sequence"/>
</dbReference>
<dbReference type="InterPro" id="IPR050314">
    <property type="entry name" value="Glycosyl_Hydrlase_18"/>
</dbReference>
<keyword evidence="5" id="KW-1185">Reference proteome</keyword>
<proteinExistence type="predicted"/>
<dbReference type="InterPro" id="IPR029070">
    <property type="entry name" value="Chitinase_insertion_sf"/>
</dbReference>
<feature type="domain" description="GH18" evidence="3">
    <location>
        <begin position="21"/>
        <end position="346"/>
    </location>
</feature>
<dbReference type="Gene3D" id="3.10.50.10">
    <property type="match status" value="1"/>
</dbReference>
<dbReference type="GO" id="GO:0005975">
    <property type="term" value="P:carbohydrate metabolic process"/>
    <property type="evidence" value="ECO:0007669"/>
    <property type="project" value="InterPro"/>
</dbReference>
<keyword evidence="2" id="KW-0732">Signal</keyword>
<dbReference type="SUPFAM" id="SSF51445">
    <property type="entry name" value="(Trans)glycosidases"/>
    <property type="match status" value="1"/>
</dbReference>
<dbReference type="GO" id="GO:0006032">
    <property type="term" value="P:chitin catabolic process"/>
    <property type="evidence" value="ECO:0007669"/>
    <property type="project" value="TreeGrafter"/>
</dbReference>
<sequence>MRTLSVLFAATASLASLDAAYRNVVYYPEWAAEGGYTMATIDWSLITHINYAFAIPQADGSLQFNDEPSSLKTPYAARQFRNVKIGLSIGGGAGSAQFAQAASPAVRDTFVNNAVKMMLDLGLDFIDIDWEFPSTAADMANFVQLLNSLRTKLNQQTFKAELTIASIGYRDALWASNLGSICNTVDAVNIMAYDFTGPWVDVAGYQSNLYTDGKASNSVDNLVQFYLDHCSAQMLVMGLPIYSRKFQDTDGLYKSFNKAKAESDGETQYKELPLAQEKFDATTKSAYIYNSATRTLHTYDNPQSVAEKVKYVQSHNLAGTMFWDVAQDATGDRSLVRTAFNALGGQGALLVSTNNLNYPTSQYDNVRQGSATPPQSSTTKPASPTTAKVTTKPTTKPTPSKGNGCTSYTVKDNDDVYTITVALCKNEDGCQANGYPTITSASGEKCPYWINTGDLLQVCCTKPAKL</sequence>
<dbReference type="SMART" id="SM00636">
    <property type="entry name" value="Glyco_18"/>
    <property type="match status" value="1"/>
</dbReference>
<evidence type="ECO:0000256" key="2">
    <source>
        <dbReference type="SAM" id="SignalP"/>
    </source>
</evidence>
<accession>A0A6G0WKE0</accession>
<evidence type="ECO:0000259" key="3">
    <source>
        <dbReference type="PROSITE" id="PS51910"/>
    </source>
</evidence>
<feature type="region of interest" description="Disordered" evidence="1">
    <location>
        <begin position="361"/>
        <end position="405"/>
    </location>
</feature>
<dbReference type="Gene3D" id="3.20.20.80">
    <property type="entry name" value="Glycosidases"/>
    <property type="match status" value="1"/>
</dbReference>
<evidence type="ECO:0000313" key="5">
    <source>
        <dbReference type="Proteomes" id="UP000481153"/>
    </source>
</evidence>
<dbReference type="VEuPathDB" id="FungiDB:AeMF1_007966"/>
<dbReference type="GO" id="GO:0005576">
    <property type="term" value="C:extracellular region"/>
    <property type="evidence" value="ECO:0007669"/>
    <property type="project" value="TreeGrafter"/>
</dbReference>
<protein>
    <recommendedName>
        <fullName evidence="3">GH18 domain-containing protein</fullName>
    </recommendedName>
</protein>
<dbReference type="AlphaFoldDB" id="A0A6G0WKE0"/>
<evidence type="ECO:0000313" key="4">
    <source>
        <dbReference type="EMBL" id="KAF0727711.1"/>
    </source>
</evidence>
<dbReference type="PROSITE" id="PS51910">
    <property type="entry name" value="GH18_2"/>
    <property type="match status" value="1"/>
</dbReference>
<feature type="compositionally biased region" description="Low complexity" evidence="1">
    <location>
        <begin position="370"/>
        <end position="401"/>
    </location>
</feature>
<comment type="caution">
    <text evidence="4">The sequence shown here is derived from an EMBL/GenBank/DDBJ whole genome shotgun (WGS) entry which is preliminary data.</text>
</comment>
<dbReference type="PANTHER" id="PTHR11177">
    <property type="entry name" value="CHITINASE"/>
    <property type="match status" value="1"/>
</dbReference>
<dbReference type="InterPro" id="IPR001223">
    <property type="entry name" value="Glyco_hydro18_cat"/>
</dbReference>
<dbReference type="InterPro" id="IPR017853">
    <property type="entry name" value="GH"/>
</dbReference>
<dbReference type="SUPFAM" id="SSF54556">
    <property type="entry name" value="Chitinase insertion domain"/>
    <property type="match status" value="1"/>
</dbReference>
<evidence type="ECO:0000256" key="1">
    <source>
        <dbReference type="SAM" id="MobiDB-lite"/>
    </source>
</evidence>
<reference evidence="4 5" key="1">
    <citation type="submission" date="2019-07" db="EMBL/GenBank/DDBJ databases">
        <title>Genomics analysis of Aphanomyces spp. identifies a new class of oomycete effector associated with host adaptation.</title>
        <authorList>
            <person name="Gaulin E."/>
        </authorList>
    </citation>
    <scope>NUCLEOTIDE SEQUENCE [LARGE SCALE GENOMIC DNA]</scope>
    <source>
        <strain evidence="4 5">ATCC 201684</strain>
    </source>
</reference>
<dbReference type="GO" id="GO:0008061">
    <property type="term" value="F:chitin binding"/>
    <property type="evidence" value="ECO:0007669"/>
    <property type="project" value="InterPro"/>
</dbReference>
<name>A0A6G0WKE0_9STRA</name>
<feature type="signal peptide" evidence="2">
    <location>
        <begin position="1"/>
        <end position="19"/>
    </location>
</feature>
<organism evidence="4 5">
    <name type="scientific">Aphanomyces euteiches</name>
    <dbReference type="NCBI Taxonomy" id="100861"/>
    <lineage>
        <taxon>Eukaryota</taxon>
        <taxon>Sar</taxon>
        <taxon>Stramenopiles</taxon>
        <taxon>Oomycota</taxon>
        <taxon>Saprolegniomycetes</taxon>
        <taxon>Saprolegniales</taxon>
        <taxon>Verrucalvaceae</taxon>
        <taxon>Aphanomyces</taxon>
    </lineage>
</organism>
<dbReference type="EMBL" id="VJMJ01000191">
    <property type="protein sequence ID" value="KAF0727711.1"/>
    <property type="molecule type" value="Genomic_DNA"/>
</dbReference>
<gene>
    <name evidence="4" type="ORF">Ae201684_014335</name>
</gene>
<dbReference type="Pfam" id="PF00704">
    <property type="entry name" value="Glyco_hydro_18"/>
    <property type="match status" value="1"/>
</dbReference>